<comment type="subcellular location">
    <subcellularLocation>
        <location evidence="1">Cell membrane</location>
        <topology evidence="1">Multi-pass membrane protein</topology>
    </subcellularLocation>
</comment>
<reference evidence="8" key="1">
    <citation type="submission" date="2020-05" db="EMBL/GenBank/DDBJ databases">
        <authorList>
            <person name="Chiriac C."/>
            <person name="Salcher M."/>
            <person name="Ghai R."/>
            <person name="Kavagutti S V."/>
        </authorList>
    </citation>
    <scope>NUCLEOTIDE SEQUENCE</scope>
</reference>
<keyword evidence="4 6" id="KW-1133">Transmembrane helix</keyword>
<evidence type="ECO:0000256" key="6">
    <source>
        <dbReference type="SAM" id="Phobius"/>
    </source>
</evidence>
<proteinExistence type="predicted"/>
<organism evidence="8">
    <name type="scientific">freshwater metagenome</name>
    <dbReference type="NCBI Taxonomy" id="449393"/>
    <lineage>
        <taxon>unclassified sequences</taxon>
        <taxon>metagenomes</taxon>
        <taxon>ecological metagenomes</taxon>
    </lineage>
</organism>
<feature type="transmembrane region" description="Helical" evidence="6">
    <location>
        <begin position="60"/>
        <end position="85"/>
    </location>
</feature>
<protein>
    <submittedName>
        <fullName evidence="8">Unannotated protein</fullName>
    </submittedName>
</protein>
<name>A0A6J6TBY0_9ZZZZ</name>
<dbReference type="PANTHER" id="PTHR30353">
    <property type="entry name" value="INNER MEMBRANE PROTEIN DEDA-RELATED"/>
    <property type="match status" value="1"/>
</dbReference>
<keyword evidence="3 6" id="KW-0812">Transmembrane</keyword>
<feature type="transmembrane region" description="Helical" evidence="6">
    <location>
        <begin position="144"/>
        <end position="165"/>
    </location>
</feature>
<dbReference type="AlphaFoldDB" id="A0A6J6TBY0"/>
<evidence type="ECO:0000256" key="2">
    <source>
        <dbReference type="ARBA" id="ARBA00022475"/>
    </source>
</evidence>
<gene>
    <name evidence="8" type="ORF">UFOPK2827_00217</name>
</gene>
<dbReference type="PANTHER" id="PTHR30353:SF0">
    <property type="entry name" value="TRANSMEMBRANE PROTEIN"/>
    <property type="match status" value="1"/>
</dbReference>
<dbReference type="Pfam" id="PF09335">
    <property type="entry name" value="VTT_dom"/>
    <property type="match status" value="1"/>
</dbReference>
<keyword evidence="2" id="KW-1003">Cell membrane</keyword>
<dbReference type="InterPro" id="IPR032816">
    <property type="entry name" value="VTT_dom"/>
</dbReference>
<evidence type="ECO:0000259" key="7">
    <source>
        <dbReference type="Pfam" id="PF09335"/>
    </source>
</evidence>
<dbReference type="GO" id="GO:0005886">
    <property type="term" value="C:plasma membrane"/>
    <property type="evidence" value="ECO:0007669"/>
    <property type="project" value="UniProtKB-SubCell"/>
</dbReference>
<dbReference type="EMBL" id="CAEZZE010000019">
    <property type="protein sequence ID" value="CAB4744660.1"/>
    <property type="molecule type" value="Genomic_DNA"/>
</dbReference>
<sequence length="206" mass="22592">MELFTSIDSQFADIGPLLLYLIVGTIIFFESAVLFGLFLPGSSILFSAGLVAATEDNVDISALLTLVFIAAFFGNQVGFVLGRTFGRSYLNKRKSPKLQKVILKCERFYEKSGWWSVVAARFIPWVRTLVPPIAGASKMPYYEFLAANVVGALAWGVGITLAGYYTASIPGVKTFTYAIAGFFILGSIVSAIVDYLRRRRSPQDKS</sequence>
<evidence type="ECO:0000256" key="5">
    <source>
        <dbReference type="ARBA" id="ARBA00023136"/>
    </source>
</evidence>
<evidence type="ECO:0000256" key="4">
    <source>
        <dbReference type="ARBA" id="ARBA00022989"/>
    </source>
</evidence>
<accession>A0A6J6TBY0</accession>
<evidence type="ECO:0000256" key="3">
    <source>
        <dbReference type="ARBA" id="ARBA00022692"/>
    </source>
</evidence>
<feature type="transmembrane region" description="Helical" evidence="6">
    <location>
        <begin position="17"/>
        <end position="40"/>
    </location>
</feature>
<feature type="transmembrane region" description="Helical" evidence="6">
    <location>
        <begin position="177"/>
        <end position="196"/>
    </location>
</feature>
<keyword evidence="5 6" id="KW-0472">Membrane</keyword>
<dbReference type="InterPro" id="IPR032818">
    <property type="entry name" value="DedA-like"/>
</dbReference>
<evidence type="ECO:0000256" key="1">
    <source>
        <dbReference type="ARBA" id="ARBA00004651"/>
    </source>
</evidence>
<feature type="domain" description="VTT" evidence="7">
    <location>
        <begin position="39"/>
        <end position="164"/>
    </location>
</feature>
<evidence type="ECO:0000313" key="8">
    <source>
        <dbReference type="EMBL" id="CAB4744660.1"/>
    </source>
</evidence>